<evidence type="ECO:0000256" key="1">
    <source>
        <dbReference type="SAM" id="Phobius"/>
    </source>
</evidence>
<organism evidence="2 3">
    <name type="scientific">Sphingomonas oligophenolica</name>
    <dbReference type="NCBI Taxonomy" id="301154"/>
    <lineage>
        <taxon>Bacteria</taxon>
        <taxon>Pseudomonadati</taxon>
        <taxon>Pseudomonadota</taxon>
        <taxon>Alphaproteobacteria</taxon>
        <taxon>Sphingomonadales</taxon>
        <taxon>Sphingomonadaceae</taxon>
        <taxon>Sphingomonas</taxon>
    </lineage>
</organism>
<accession>A0ABU9Y7F7</accession>
<keyword evidence="1" id="KW-1133">Transmembrane helix</keyword>
<dbReference type="EMBL" id="JBDIME010000020">
    <property type="protein sequence ID" value="MEN2791750.1"/>
    <property type="molecule type" value="Genomic_DNA"/>
</dbReference>
<evidence type="ECO:0008006" key="4">
    <source>
        <dbReference type="Google" id="ProtNLM"/>
    </source>
</evidence>
<name>A0ABU9Y7F7_9SPHN</name>
<evidence type="ECO:0000313" key="2">
    <source>
        <dbReference type="EMBL" id="MEN2791750.1"/>
    </source>
</evidence>
<dbReference type="Proteomes" id="UP001419910">
    <property type="component" value="Unassembled WGS sequence"/>
</dbReference>
<gene>
    <name evidence="2" type="ORF">ABC974_19115</name>
</gene>
<keyword evidence="1" id="KW-0472">Membrane</keyword>
<keyword evidence="1" id="KW-0812">Transmembrane</keyword>
<dbReference type="RefSeq" id="WP_343892653.1">
    <property type="nucleotide sequence ID" value="NZ_BAAAEH010000061.1"/>
</dbReference>
<feature type="transmembrane region" description="Helical" evidence="1">
    <location>
        <begin position="94"/>
        <end position="111"/>
    </location>
</feature>
<keyword evidence="3" id="KW-1185">Reference proteome</keyword>
<sequence length="133" mass="13742">MGAVRNLVRQHKRLAFVLVACVLFAKVMIPSGFMPAATSHGIVIQICTGMGPAALTMTIPGLPAPHDGHKGGKAESPCAFAGLNAPSLAGADPFLLAIAVLFVMAMGMRAVRPQALSSTDHLRPPLRGPPARA</sequence>
<reference evidence="2 3" key="1">
    <citation type="submission" date="2024-05" db="EMBL/GenBank/DDBJ databases">
        <authorList>
            <person name="Liu Q."/>
            <person name="Xin Y.-H."/>
        </authorList>
    </citation>
    <scope>NUCLEOTIDE SEQUENCE [LARGE SCALE GENOMIC DNA]</scope>
    <source>
        <strain evidence="2 3">CGMCC 1.10181</strain>
    </source>
</reference>
<comment type="caution">
    <text evidence="2">The sequence shown here is derived from an EMBL/GenBank/DDBJ whole genome shotgun (WGS) entry which is preliminary data.</text>
</comment>
<protein>
    <recommendedName>
        <fullName evidence="4">DUF2946 domain-containing protein</fullName>
    </recommendedName>
</protein>
<proteinExistence type="predicted"/>
<evidence type="ECO:0000313" key="3">
    <source>
        <dbReference type="Proteomes" id="UP001419910"/>
    </source>
</evidence>